<evidence type="ECO:0000256" key="4">
    <source>
        <dbReference type="SAM" id="MobiDB-lite"/>
    </source>
</evidence>
<dbReference type="CDD" id="cd07302">
    <property type="entry name" value="CHD"/>
    <property type="match status" value="1"/>
</dbReference>
<dbReference type="GO" id="GO:0035556">
    <property type="term" value="P:intracellular signal transduction"/>
    <property type="evidence" value="ECO:0007669"/>
    <property type="project" value="InterPro"/>
</dbReference>
<dbReference type="CDD" id="cd06225">
    <property type="entry name" value="HAMP"/>
    <property type="match status" value="1"/>
</dbReference>
<accession>A0A6J6U366</accession>
<organism evidence="8">
    <name type="scientific">freshwater metagenome</name>
    <dbReference type="NCBI Taxonomy" id="449393"/>
    <lineage>
        <taxon>unclassified sequences</taxon>
        <taxon>metagenomes</taxon>
        <taxon>ecological metagenomes</taxon>
    </lineage>
</organism>
<dbReference type="InterPro" id="IPR001054">
    <property type="entry name" value="A/G_cyclase"/>
</dbReference>
<dbReference type="InterPro" id="IPR003660">
    <property type="entry name" value="HAMP_dom"/>
</dbReference>
<name>A0A6J6U366_9ZZZZ</name>
<feature type="region of interest" description="Disordered" evidence="4">
    <location>
        <begin position="518"/>
        <end position="556"/>
    </location>
</feature>
<evidence type="ECO:0000313" key="8">
    <source>
        <dbReference type="EMBL" id="CAB4753053.1"/>
    </source>
</evidence>
<proteinExistence type="predicted"/>
<protein>
    <submittedName>
        <fullName evidence="8">Unannotated protein</fullName>
    </submittedName>
</protein>
<evidence type="ECO:0000259" key="7">
    <source>
        <dbReference type="PROSITE" id="PS50885"/>
    </source>
</evidence>
<sequence>MIDALTRRGYAALGSRYPVAVVGVTVAESVGIAVISVAIIATFYRPELGEVAAVAAVAALMTATSVVLAAWRARDERRGLGEWIRLTHPTPRETAKAWEVVTTLTLEQYRRSSAVVVLLSVVPTGLAAAAWWDIGWGGLAAVLLAGVIPGLYATVLSYSIGERLLLPVVEHVASALPDDFTFSARGLPLRKRLMLAVPAYTTTSAVLVGGLVGLGSDDGSPSGRLALTVGVSMAIGLFMSFELTGLLTGSITRPLLDVRTQLARVRDGDLAARAPVLSNDELGELARDFNTMARGLAEREELREHFGTYVDREIVRLILAGEVPQEGFEVEVSVLFVDVRGFTRYAERRPAPEVVETLNGLFAEMVPVVEAYGGHVDKFIGDGLMAVFGAPAPQPDHADRALDAARMILDAVHLGSTGLRVAAGINSGQVVAGPIGGAGRLNFSVIGDVVNVAARVEAATRDTGDDVLLTAATRDLLTRPHALVSRGEVALKGKSQPVEVLAPVTRLADDVTVEIQLPTQPSTQPSTQSSAQPSVQPSAQPVPGEVPGEAVPGHAG</sequence>
<gene>
    <name evidence="8" type="ORF">UFOPK2761_02102</name>
</gene>
<dbReference type="Gene3D" id="6.10.340.10">
    <property type="match status" value="1"/>
</dbReference>
<dbReference type="AlphaFoldDB" id="A0A6J6U366"/>
<dbReference type="SUPFAM" id="SSF55073">
    <property type="entry name" value="Nucleotide cyclase"/>
    <property type="match status" value="1"/>
</dbReference>
<dbReference type="SMART" id="SM00304">
    <property type="entry name" value="HAMP"/>
    <property type="match status" value="1"/>
</dbReference>
<dbReference type="PROSITE" id="PS50125">
    <property type="entry name" value="GUANYLATE_CYCLASE_2"/>
    <property type="match status" value="1"/>
</dbReference>
<keyword evidence="5" id="KW-0812">Transmembrane</keyword>
<dbReference type="SUPFAM" id="SSF158472">
    <property type="entry name" value="HAMP domain-like"/>
    <property type="match status" value="1"/>
</dbReference>
<comment type="subcellular location">
    <subcellularLocation>
        <location evidence="1">Cell membrane</location>
        <topology evidence="1">Multi-pass membrane protein</topology>
    </subcellularLocation>
</comment>
<feature type="transmembrane region" description="Helical" evidence="5">
    <location>
        <begin position="51"/>
        <end position="71"/>
    </location>
</feature>
<feature type="transmembrane region" description="Helical" evidence="5">
    <location>
        <begin position="225"/>
        <end position="247"/>
    </location>
</feature>
<dbReference type="PANTHER" id="PTHR43081:SF17">
    <property type="entry name" value="BLL5647 PROTEIN"/>
    <property type="match status" value="1"/>
</dbReference>
<dbReference type="PROSITE" id="PS50885">
    <property type="entry name" value="HAMP"/>
    <property type="match status" value="1"/>
</dbReference>
<dbReference type="EMBL" id="CAEZYQ010000016">
    <property type="protein sequence ID" value="CAB4753053.1"/>
    <property type="molecule type" value="Genomic_DNA"/>
</dbReference>
<dbReference type="GO" id="GO:0005886">
    <property type="term" value="C:plasma membrane"/>
    <property type="evidence" value="ECO:0007669"/>
    <property type="project" value="UniProtKB-SubCell"/>
</dbReference>
<dbReference type="Gene3D" id="3.30.70.1230">
    <property type="entry name" value="Nucleotide cyclase"/>
    <property type="match status" value="1"/>
</dbReference>
<feature type="transmembrane region" description="Helical" evidence="5">
    <location>
        <begin position="21"/>
        <end position="45"/>
    </location>
</feature>
<keyword evidence="2" id="KW-1003">Cell membrane</keyword>
<dbReference type="SMART" id="SM00044">
    <property type="entry name" value="CYCc"/>
    <property type="match status" value="1"/>
</dbReference>
<reference evidence="8" key="1">
    <citation type="submission" date="2020-05" db="EMBL/GenBank/DDBJ databases">
        <authorList>
            <person name="Chiriac C."/>
            <person name="Salcher M."/>
            <person name="Ghai R."/>
            <person name="Kavagutti S V."/>
        </authorList>
    </citation>
    <scope>NUCLEOTIDE SEQUENCE</scope>
</reference>
<dbReference type="Pfam" id="PF00211">
    <property type="entry name" value="Guanylate_cyc"/>
    <property type="match status" value="1"/>
</dbReference>
<feature type="transmembrane region" description="Helical" evidence="5">
    <location>
        <begin position="138"/>
        <end position="158"/>
    </location>
</feature>
<dbReference type="Pfam" id="PF00672">
    <property type="entry name" value="HAMP"/>
    <property type="match status" value="1"/>
</dbReference>
<dbReference type="InterPro" id="IPR029787">
    <property type="entry name" value="Nucleotide_cyclase"/>
</dbReference>
<feature type="domain" description="HAMP" evidence="7">
    <location>
        <begin position="249"/>
        <end position="301"/>
    </location>
</feature>
<evidence type="ECO:0000256" key="5">
    <source>
        <dbReference type="SAM" id="Phobius"/>
    </source>
</evidence>
<evidence type="ECO:0000259" key="6">
    <source>
        <dbReference type="PROSITE" id="PS50125"/>
    </source>
</evidence>
<evidence type="ECO:0000256" key="1">
    <source>
        <dbReference type="ARBA" id="ARBA00004651"/>
    </source>
</evidence>
<feature type="transmembrane region" description="Helical" evidence="5">
    <location>
        <begin position="114"/>
        <end position="132"/>
    </location>
</feature>
<keyword evidence="3 5" id="KW-0472">Membrane</keyword>
<evidence type="ECO:0000256" key="2">
    <source>
        <dbReference type="ARBA" id="ARBA00022475"/>
    </source>
</evidence>
<keyword evidence="5" id="KW-1133">Transmembrane helix</keyword>
<feature type="domain" description="Guanylate cyclase" evidence="6">
    <location>
        <begin position="333"/>
        <end position="457"/>
    </location>
</feature>
<evidence type="ECO:0000256" key="3">
    <source>
        <dbReference type="ARBA" id="ARBA00023136"/>
    </source>
</evidence>
<dbReference type="InterPro" id="IPR050697">
    <property type="entry name" value="Adenylyl/Guanylyl_Cyclase_3/4"/>
</dbReference>
<feature type="transmembrane region" description="Helical" evidence="5">
    <location>
        <begin position="193"/>
        <end position="213"/>
    </location>
</feature>
<dbReference type="PANTHER" id="PTHR43081">
    <property type="entry name" value="ADENYLATE CYCLASE, TERMINAL-DIFFERENTIATION SPECIFIC-RELATED"/>
    <property type="match status" value="1"/>
</dbReference>
<dbReference type="GO" id="GO:0006171">
    <property type="term" value="P:cAMP biosynthetic process"/>
    <property type="evidence" value="ECO:0007669"/>
    <property type="project" value="TreeGrafter"/>
</dbReference>